<organism evidence="1 2">
    <name type="scientific">Paraoerskovia sediminicola</name>
    <dbReference type="NCBI Taxonomy" id="1138587"/>
    <lineage>
        <taxon>Bacteria</taxon>
        <taxon>Bacillati</taxon>
        <taxon>Actinomycetota</taxon>
        <taxon>Actinomycetes</taxon>
        <taxon>Micrococcales</taxon>
        <taxon>Cellulomonadaceae</taxon>
        <taxon>Paraoerskovia</taxon>
    </lineage>
</organism>
<reference evidence="2" key="1">
    <citation type="journal article" date="2019" name="Int. J. Syst. Evol. Microbiol.">
        <title>The Global Catalogue of Microorganisms (GCM) 10K type strain sequencing project: providing services to taxonomists for standard genome sequencing and annotation.</title>
        <authorList>
            <consortium name="The Broad Institute Genomics Platform"/>
            <consortium name="The Broad Institute Genome Sequencing Center for Infectious Disease"/>
            <person name="Wu L."/>
            <person name="Ma J."/>
        </authorList>
    </citation>
    <scope>NUCLEOTIDE SEQUENCE [LARGE SCALE GENOMIC DNA]</scope>
    <source>
        <strain evidence="2">NBRC 108565</strain>
    </source>
</reference>
<name>A0ABM8G0A6_9CELL</name>
<protein>
    <submittedName>
        <fullName evidence="1">Uncharacterized protein</fullName>
    </submittedName>
</protein>
<sequence>MHVASETIAAVDPELGAGLLGDKAHSMVFDCSKLRALVPEFGTTIRYDQAAHEQIAWFEANPEAQRVDPGLDATFDRLVAHARSI</sequence>
<dbReference type="EMBL" id="AP027729">
    <property type="protein sequence ID" value="BDZ41422.1"/>
    <property type="molecule type" value="Genomic_DNA"/>
</dbReference>
<keyword evidence="2" id="KW-1185">Reference proteome</keyword>
<proteinExistence type="predicted"/>
<gene>
    <name evidence="1" type="ORF">GCM10025865_07210</name>
</gene>
<evidence type="ECO:0000313" key="2">
    <source>
        <dbReference type="Proteomes" id="UP001321475"/>
    </source>
</evidence>
<dbReference type="Proteomes" id="UP001321475">
    <property type="component" value="Chromosome"/>
</dbReference>
<evidence type="ECO:0000313" key="1">
    <source>
        <dbReference type="EMBL" id="BDZ41422.1"/>
    </source>
</evidence>
<accession>A0ABM8G0A6</accession>